<feature type="non-terminal residue" evidence="2">
    <location>
        <position position="225"/>
    </location>
</feature>
<gene>
    <name evidence="2" type="ORF">DERYTH_LOCUS25241</name>
</gene>
<organism evidence="2 3">
    <name type="scientific">Dentiscutata erythropus</name>
    <dbReference type="NCBI Taxonomy" id="1348616"/>
    <lineage>
        <taxon>Eukaryota</taxon>
        <taxon>Fungi</taxon>
        <taxon>Fungi incertae sedis</taxon>
        <taxon>Mucoromycota</taxon>
        <taxon>Glomeromycotina</taxon>
        <taxon>Glomeromycetes</taxon>
        <taxon>Diversisporales</taxon>
        <taxon>Gigasporaceae</taxon>
        <taxon>Dentiscutata</taxon>
    </lineage>
</organism>
<feature type="region of interest" description="Disordered" evidence="1">
    <location>
        <begin position="1"/>
        <end position="20"/>
    </location>
</feature>
<evidence type="ECO:0000256" key="1">
    <source>
        <dbReference type="SAM" id="MobiDB-lite"/>
    </source>
</evidence>
<evidence type="ECO:0000313" key="2">
    <source>
        <dbReference type="EMBL" id="CAG8810167.1"/>
    </source>
</evidence>
<dbReference type="AlphaFoldDB" id="A0A9N9K6T5"/>
<dbReference type="OrthoDB" id="10346881at2759"/>
<keyword evidence="3" id="KW-1185">Reference proteome</keyword>
<accession>A0A9N9K6T5</accession>
<name>A0A9N9K6T5_9GLOM</name>
<protein>
    <submittedName>
        <fullName evidence="2">21841_t:CDS:1</fullName>
    </submittedName>
</protein>
<dbReference type="EMBL" id="CAJVPY010045987">
    <property type="protein sequence ID" value="CAG8810167.1"/>
    <property type="molecule type" value="Genomic_DNA"/>
</dbReference>
<dbReference type="Proteomes" id="UP000789405">
    <property type="component" value="Unassembled WGS sequence"/>
</dbReference>
<feature type="non-terminal residue" evidence="2">
    <location>
        <position position="1"/>
    </location>
</feature>
<comment type="caution">
    <text evidence="2">The sequence shown here is derived from an EMBL/GenBank/DDBJ whole genome shotgun (WGS) entry which is preliminary data.</text>
</comment>
<sequence>SKTSGSRASASKSSTSKSFTSISRLILQSSGSSFDSDDSIAPLFSESTMQAKNDALLCRILTKLELLQQINEDNQKKLCKMEEDMKSIKEKISVLSFNKESLDVIIKKASEELLDHNIYPIPNDYKKIAEEVLKKTNNDFFLSLGDQWDGYFEKRIKKMGEKIRSLHNNLSTKVKVSIFKVFDKLLPINNNVTAAEIITWKSNPIVLECYKNLFKEIENISEKHI</sequence>
<proteinExistence type="predicted"/>
<reference evidence="2" key="1">
    <citation type="submission" date="2021-06" db="EMBL/GenBank/DDBJ databases">
        <authorList>
            <person name="Kallberg Y."/>
            <person name="Tangrot J."/>
            <person name="Rosling A."/>
        </authorList>
    </citation>
    <scope>NUCLEOTIDE SEQUENCE</scope>
    <source>
        <strain evidence="2">MA453B</strain>
    </source>
</reference>
<evidence type="ECO:0000313" key="3">
    <source>
        <dbReference type="Proteomes" id="UP000789405"/>
    </source>
</evidence>